<keyword evidence="3" id="KW-1185">Reference proteome</keyword>
<dbReference type="Ensembl" id="ENSOMYT00000087522.2">
    <property type="protein sequence ID" value="ENSOMYP00000080304.2"/>
    <property type="gene ID" value="ENSOMYG00000037186.2"/>
</dbReference>
<feature type="compositionally biased region" description="Basic and acidic residues" evidence="1">
    <location>
        <begin position="39"/>
        <end position="49"/>
    </location>
</feature>
<organism evidence="2 3">
    <name type="scientific">Oncorhynchus mykiss</name>
    <name type="common">Rainbow trout</name>
    <name type="synonym">Salmo gairdneri</name>
    <dbReference type="NCBI Taxonomy" id="8022"/>
    <lineage>
        <taxon>Eukaryota</taxon>
        <taxon>Metazoa</taxon>
        <taxon>Chordata</taxon>
        <taxon>Craniata</taxon>
        <taxon>Vertebrata</taxon>
        <taxon>Euteleostomi</taxon>
        <taxon>Actinopterygii</taxon>
        <taxon>Neopterygii</taxon>
        <taxon>Teleostei</taxon>
        <taxon>Protacanthopterygii</taxon>
        <taxon>Salmoniformes</taxon>
        <taxon>Salmonidae</taxon>
        <taxon>Salmoninae</taxon>
        <taxon>Oncorhynchus</taxon>
    </lineage>
</organism>
<dbReference type="OrthoDB" id="9209058at2759"/>
<feature type="region of interest" description="Disordered" evidence="1">
    <location>
        <begin position="110"/>
        <end position="135"/>
    </location>
</feature>
<evidence type="ECO:0000313" key="2">
    <source>
        <dbReference type="Ensembl" id="ENSOMYP00000080304.2"/>
    </source>
</evidence>
<reference evidence="2" key="3">
    <citation type="submission" date="2025-09" db="UniProtKB">
        <authorList>
            <consortium name="Ensembl"/>
        </authorList>
    </citation>
    <scope>IDENTIFICATION</scope>
</reference>
<dbReference type="Proteomes" id="UP000694395">
    <property type="component" value="Chromosome 12"/>
</dbReference>
<reference evidence="2" key="2">
    <citation type="submission" date="2025-08" db="UniProtKB">
        <authorList>
            <consortium name="Ensembl"/>
        </authorList>
    </citation>
    <scope>IDENTIFICATION</scope>
</reference>
<name>A0A8C7THM6_ONCMY</name>
<evidence type="ECO:0000313" key="3">
    <source>
        <dbReference type="Proteomes" id="UP000694395"/>
    </source>
</evidence>
<evidence type="ECO:0000256" key="1">
    <source>
        <dbReference type="SAM" id="MobiDB-lite"/>
    </source>
</evidence>
<accession>A0A8C7THM6</accession>
<proteinExistence type="predicted"/>
<dbReference type="GeneTree" id="ENSGT01030000235294"/>
<dbReference type="AlphaFoldDB" id="A0A8C7THM6"/>
<reference evidence="2" key="1">
    <citation type="submission" date="2020-07" db="EMBL/GenBank/DDBJ databases">
        <title>A long reads based de novo assembly of the rainbow trout Arlee double haploid line genome.</title>
        <authorList>
            <person name="Gao G."/>
            <person name="Palti Y."/>
        </authorList>
    </citation>
    <scope>NUCLEOTIDE SEQUENCE [LARGE SCALE GENOMIC DNA]</scope>
</reference>
<gene>
    <name evidence="2" type="primary">si:dkey-61p9.7</name>
</gene>
<feature type="region of interest" description="Disordered" evidence="1">
    <location>
        <begin position="36"/>
        <end position="58"/>
    </location>
</feature>
<sequence>MSYQHCPCLESTKKDLEGIKNQFETLIANIKGSSCPSCAKKDGESEKTVSRSSKGADQGAAMLPCRWYEKKDTEIEKDREHKQSIAEMENFYKTELDKVRSDLEAERKKHDSFKQRMASELSPEIESRGDLSEDITNPCRETQLRKMYDQLQLVEWPKIKEAFNSSGYDPSNAERLVKDTFEVAWGDMERKKKDMKQLFSLDSTTQQSTKKVSEYMQAAVRNLQMALFYSQKADVVKDQLSSLRITDLQVKGIRNHIFAECYWLGSLMALHNPPLKPNWQCCDANRSVNFPPLIIPSEVEKFQWNFNN</sequence>
<protein>
    <submittedName>
        <fullName evidence="2">Uncharacterized protein</fullName>
    </submittedName>
</protein>
<dbReference type="GeneID" id="110487043"/>
<dbReference type="RefSeq" id="XP_036795055.1">
    <property type="nucleotide sequence ID" value="XM_036939160.1"/>
</dbReference>